<proteinExistence type="inferred from homology"/>
<evidence type="ECO:0000313" key="8">
    <source>
        <dbReference type="EMBL" id="ETN71426.1"/>
    </source>
</evidence>
<evidence type="ECO:0000259" key="7">
    <source>
        <dbReference type="PROSITE" id="PS50035"/>
    </source>
</evidence>
<keyword evidence="2" id="KW-0442">Lipid degradation</keyword>
<dbReference type="InterPro" id="IPR051406">
    <property type="entry name" value="PLD_domain"/>
</dbReference>
<dbReference type="Proteomes" id="UP000053676">
    <property type="component" value="Unassembled WGS sequence"/>
</dbReference>
<keyword evidence="1" id="KW-0378">Hydrolase</keyword>
<sequence length="224" mass="25097">MHLKLLVIDEKETLIGSANMTGESLRMHGNLVTVIASPSVARAVLDKAAGMIYSEMNEGFPHQEFVVGGQRMELWFLPDDPHAGKRLIDLMRSTKKNLRIAMFTWTRQDFAKEVIHAHRRGVDAIAIIDQNSGSGAGKDVVDALETGGVPVFLSDGNALLHYKLMCVDDQTLVNGSANWTRAAFTKNDDCFIVLHDLNEQQKSVINSLWNNIYRQSQEIYEQIR</sequence>
<accession>W2SRE1</accession>
<dbReference type="PROSITE" id="PS50035">
    <property type="entry name" value="PLD"/>
    <property type="match status" value="2"/>
</dbReference>
<evidence type="ECO:0000256" key="4">
    <source>
        <dbReference type="ARBA" id="ARBA00038012"/>
    </source>
</evidence>
<organism evidence="8 9">
    <name type="scientific">Necator americanus</name>
    <name type="common">Human hookworm</name>
    <dbReference type="NCBI Taxonomy" id="51031"/>
    <lineage>
        <taxon>Eukaryota</taxon>
        <taxon>Metazoa</taxon>
        <taxon>Ecdysozoa</taxon>
        <taxon>Nematoda</taxon>
        <taxon>Chromadorea</taxon>
        <taxon>Rhabditida</taxon>
        <taxon>Rhabditina</taxon>
        <taxon>Rhabditomorpha</taxon>
        <taxon>Strongyloidea</taxon>
        <taxon>Ancylostomatidae</taxon>
        <taxon>Bunostominae</taxon>
        <taxon>Necator</taxon>
    </lineage>
</organism>
<evidence type="ECO:0000256" key="5">
    <source>
        <dbReference type="ARBA" id="ARBA00040549"/>
    </source>
</evidence>
<dbReference type="SUPFAM" id="SSF56024">
    <property type="entry name" value="Phospholipase D/nuclease"/>
    <property type="match status" value="2"/>
</dbReference>
<name>W2SRE1_NECAM</name>
<evidence type="ECO:0000256" key="1">
    <source>
        <dbReference type="ARBA" id="ARBA00022801"/>
    </source>
</evidence>
<protein>
    <recommendedName>
        <fullName evidence="5">Mitochondrial cardiolipin hydrolase</fullName>
    </recommendedName>
    <alternativeName>
        <fullName evidence="6">Mitochondrial phospholipase</fullName>
    </alternativeName>
</protein>
<dbReference type="KEGG" id="nai:NECAME_19350"/>
<evidence type="ECO:0000256" key="6">
    <source>
        <dbReference type="ARBA" id="ARBA00043167"/>
    </source>
</evidence>
<gene>
    <name evidence="8" type="ORF">NECAME_19350</name>
</gene>
<dbReference type="Gene3D" id="3.30.870.10">
    <property type="entry name" value="Endonuclease Chain A"/>
    <property type="match status" value="2"/>
</dbReference>
<dbReference type="SMART" id="SM00155">
    <property type="entry name" value="PLDc"/>
    <property type="match status" value="2"/>
</dbReference>
<evidence type="ECO:0000256" key="3">
    <source>
        <dbReference type="ARBA" id="ARBA00023098"/>
    </source>
</evidence>
<evidence type="ECO:0000256" key="2">
    <source>
        <dbReference type="ARBA" id="ARBA00022963"/>
    </source>
</evidence>
<keyword evidence="3" id="KW-0443">Lipid metabolism</keyword>
<dbReference type="Pfam" id="PF13091">
    <property type="entry name" value="PLDc_2"/>
    <property type="match status" value="2"/>
</dbReference>
<dbReference type="OrthoDB" id="5205528at2759"/>
<dbReference type="GO" id="GO:0016891">
    <property type="term" value="F:RNA endonuclease activity producing 5'-phosphomonoesters, hydrolytic mechanism"/>
    <property type="evidence" value="ECO:0007669"/>
    <property type="project" value="TreeGrafter"/>
</dbReference>
<comment type="similarity">
    <text evidence="4">Belongs to the phospholipase D family. MitoPLD/Zucchini subfamily.</text>
</comment>
<dbReference type="EMBL" id="KI668386">
    <property type="protein sequence ID" value="ETN71426.1"/>
    <property type="molecule type" value="Genomic_DNA"/>
</dbReference>
<dbReference type="InterPro" id="IPR025202">
    <property type="entry name" value="PLD-like_dom"/>
</dbReference>
<feature type="domain" description="PLD phosphodiesterase" evidence="7">
    <location>
        <begin position="156"/>
        <end position="183"/>
    </location>
</feature>
<dbReference type="InterPro" id="IPR001736">
    <property type="entry name" value="PLipase_D/transphosphatidylase"/>
</dbReference>
<reference evidence="9" key="1">
    <citation type="journal article" date="2014" name="Nat. Genet.">
        <title>Genome of the human hookworm Necator americanus.</title>
        <authorList>
            <person name="Tang Y.T."/>
            <person name="Gao X."/>
            <person name="Rosa B.A."/>
            <person name="Abubucker S."/>
            <person name="Hallsworth-Pepin K."/>
            <person name="Martin J."/>
            <person name="Tyagi R."/>
            <person name="Heizer E."/>
            <person name="Zhang X."/>
            <person name="Bhonagiri-Palsikar V."/>
            <person name="Minx P."/>
            <person name="Warren W.C."/>
            <person name="Wang Q."/>
            <person name="Zhan B."/>
            <person name="Hotez P.J."/>
            <person name="Sternberg P.W."/>
            <person name="Dougall A."/>
            <person name="Gaze S.T."/>
            <person name="Mulvenna J."/>
            <person name="Sotillo J."/>
            <person name="Ranganathan S."/>
            <person name="Rabelo E.M."/>
            <person name="Wilson R.K."/>
            <person name="Felgner P.L."/>
            <person name="Bethony J."/>
            <person name="Hawdon J.M."/>
            <person name="Gasser R.B."/>
            <person name="Loukas A."/>
            <person name="Mitreva M."/>
        </authorList>
    </citation>
    <scope>NUCLEOTIDE SEQUENCE [LARGE SCALE GENOMIC DNA]</scope>
</reference>
<keyword evidence="9" id="KW-1185">Reference proteome</keyword>
<dbReference type="PANTHER" id="PTHR43856:SF1">
    <property type="entry name" value="MITOCHONDRIAL CARDIOLIPIN HYDROLASE"/>
    <property type="match status" value="1"/>
</dbReference>
<dbReference type="PANTHER" id="PTHR43856">
    <property type="entry name" value="CARDIOLIPIN HYDROLASE"/>
    <property type="match status" value="1"/>
</dbReference>
<dbReference type="AlphaFoldDB" id="W2SRE1"/>
<feature type="domain" description="PLD phosphodiesterase" evidence="7">
    <location>
        <begin position="1"/>
        <end position="24"/>
    </location>
</feature>
<dbReference type="GO" id="GO:0016042">
    <property type="term" value="P:lipid catabolic process"/>
    <property type="evidence" value="ECO:0007669"/>
    <property type="project" value="UniProtKB-KW"/>
</dbReference>
<evidence type="ECO:0000313" key="9">
    <source>
        <dbReference type="Proteomes" id="UP000053676"/>
    </source>
</evidence>